<reference evidence="4 6" key="2">
    <citation type="submission" date="2018-09" db="EMBL/GenBank/DDBJ databases">
        <authorList>
            <person name="Tagini F."/>
        </authorList>
    </citation>
    <scope>NUCLEOTIDE SEQUENCE [LARGE SCALE GENOMIC DNA]</scope>
    <source>
        <strain evidence="4 6">MK4</strain>
    </source>
</reference>
<evidence type="ECO:0000313" key="5">
    <source>
        <dbReference type="Proteomes" id="UP000192335"/>
    </source>
</evidence>
<evidence type="ECO:0000313" key="6">
    <source>
        <dbReference type="Proteomes" id="UP000271464"/>
    </source>
</evidence>
<sequence>MCTVAQQKLPPAPGRPWSLPPAVRVLLVLTHLRTNLTTRALAALFHTSQSTVDRTIHHLVPVLANALRPAPNTSTHPRIIDGTLIPVHDQSITAISKNYRRSVNTQIIICAHRRSVVAVGRCWPGNRNDVIVARATVAHLLGNHETLGDGRCRGITTINSPARDNTGLIIRDDTYRAHRKIRARVEHVIARLQDWQILRQCRRHGNAINQNLQIITGLWNLKTHKQLRVNSWGPCPLGARPTG</sequence>
<comment type="caution">
    <text evidence="3">The sequence shown here is derived from an EMBL/GenBank/DDBJ whole genome shotgun (WGS) entry which is preliminary data.</text>
</comment>
<evidence type="ECO:0000259" key="1">
    <source>
        <dbReference type="Pfam" id="PF01609"/>
    </source>
</evidence>
<dbReference type="GO" id="GO:0006313">
    <property type="term" value="P:DNA transposition"/>
    <property type="evidence" value="ECO:0007669"/>
    <property type="project" value="InterPro"/>
</dbReference>
<accession>A0A8E2IWC6</accession>
<evidence type="ECO:0000313" key="4">
    <source>
        <dbReference type="EMBL" id="VAZ90731.1"/>
    </source>
</evidence>
<dbReference type="GO" id="GO:0004803">
    <property type="term" value="F:transposase activity"/>
    <property type="evidence" value="ECO:0007669"/>
    <property type="project" value="InterPro"/>
</dbReference>
<keyword evidence="6" id="KW-1185">Reference proteome</keyword>
<dbReference type="EMBL" id="UPHM01000028">
    <property type="protein sequence ID" value="VAZ90731.1"/>
    <property type="molecule type" value="Genomic_DNA"/>
</dbReference>
<evidence type="ECO:0000259" key="2">
    <source>
        <dbReference type="Pfam" id="PF13613"/>
    </source>
</evidence>
<dbReference type="InterPro" id="IPR002559">
    <property type="entry name" value="Transposase_11"/>
</dbReference>
<reference evidence="3 5" key="1">
    <citation type="submission" date="2017-02" db="EMBL/GenBank/DDBJ databases">
        <title>Mycobacterium kansasii genomes.</title>
        <authorList>
            <person name="Borowka P."/>
            <person name="Strapagiel D."/>
            <person name="Marciniak B."/>
            <person name="Lach J."/>
            <person name="Bakula Z."/>
            <person name="Van Ingen J."/>
            <person name="Safianowska A."/>
            <person name="Brzostek A."/>
            <person name="Dziadek J."/>
            <person name="Jagielski T."/>
        </authorList>
    </citation>
    <scope>NUCLEOTIDE SEQUENCE [LARGE SCALE GENOMIC DNA]</scope>
    <source>
        <strain evidence="3 5">12MK</strain>
    </source>
</reference>
<dbReference type="AlphaFoldDB" id="A0A8E2IWC6"/>
<evidence type="ECO:0008006" key="7">
    <source>
        <dbReference type="Google" id="ProtNLM"/>
    </source>
</evidence>
<dbReference type="Pfam" id="PF13613">
    <property type="entry name" value="HTH_Tnp_4"/>
    <property type="match status" value="1"/>
</dbReference>
<organism evidence="3 5">
    <name type="scientific">Mycobacterium persicum</name>
    <dbReference type="NCBI Taxonomy" id="1487726"/>
    <lineage>
        <taxon>Bacteria</taxon>
        <taxon>Bacillati</taxon>
        <taxon>Actinomycetota</taxon>
        <taxon>Actinomycetes</taxon>
        <taxon>Mycobacteriales</taxon>
        <taxon>Mycobacteriaceae</taxon>
        <taxon>Mycobacterium</taxon>
    </lineage>
</organism>
<dbReference type="Pfam" id="PF01609">
    <property type="entry name" value="DDE_Tnp_1"/>
    <property type="match status" value="1"/>
</dbReference>
<dbReference type="Proteomes" id="UP000192335">
    <property type="component" value="Unassembled WGS sequence"/>
</dbReference>
<name>A0A8E2IWC6_9MYCO</name>
<dbReference type="Proteomes" id="UP000271464">
    <property type="component" value="Unassembled WGS sequence"/>
</dbReference>
<gene>
    <name evidence="3" type="ORF">B4U45_23675</name>
    <name evidence="4" type="ORF">LAUMK4_01521</name>
</gene>
<proteinExistence type="predicted"/>
<dbReference type="InterPro" id="IPR027805">
    <property type="entry name" value="Transposase_HTH_dom"/>
</dbReference>
<dbReference type="EMBL" id="MWQA01000001">
    <property type="protein sequence ID" value="ORC09149.1"/>
    <property type="molecule type" value="Genomic_DNA"/>
</dbReference>
<evidence type="ECO:0000313" key="3">
    <source>
        <dbReference type="EMBL" id="ORC09149.1"/>
    </source>
</evidence>
<protein>
    <recommendedName>
        <fullName evidence="7">Transposase</fullName>
    </recommendedName>
</protein>
<feature type="domain" description="Transposase IS4-like" evidence="1">
    <location>
        <begin position="78"/>
        <end position="221"/>
    </location>
</feature>
<feature type="domain" description="Transposase Helix-turn-helix" evidence="2">
    <location>
        <begin position="17"/>
        <end position="68"/>
    </location>
</feature>
<dbReference type="GO" id="GO:0003677">
    <property type="term" value="F:DNA binding"/>
    <property type="evidence" value="ECO:0007669"/>
    <property type="project" value="InterPro"/>
</dbReference>